<evidence type="ECO:0000313" key="2">
    <source>
        <dbReference type="EMBL" id="KST69119.1"/>
    </source>
</evidence>
<dbReference type="EMBL" id="LMTZ01000154">
    <property type="protein sequence ID" value="KST62499.1"/>
    <property type="molecule type" value="Genomic_DNA"/>
</dbReference>
<protein>
    <submittedName>
        <fullName evidence="2">Uncharacterized protein</fullName>
    </submittedName>
</protein>
<accession>A0A0V7ZXV4</accession>
<dbReference type="EMBL" id="LMTZ01000035">
    <property type="protein sequence ID" value="KST69119.1"/>
    <property type="molecule type" value="Genomic_DNA"/>
</dbReference>
<reference evidence="2 3" key="1">
    <citation type="journal article" date="2015" name="Genome Announc.">
        <title>Draft Genome of the Euendolithic (true boring) Cyanobacterium Mastigocoleus testarum strain BC008.</title>
        <authorList>
            <person name="Guida B.S."/>
            <person name="Garcia-Pichel F."/>
        </authorList>
    </citation>
    <scope>NUCLEOTIDE SEQUENCE [LARGE SCALE GENOMIC DNA]</scope>
    <source>
        <strain evidence="2 3">BC008</strain>
    </source>
</reference>
<keyword evidence="3" id="KW-1185">Reference proteome</keyword>
<sequence>MSHSNDLVEKEEISSLGASLQEIEPGILKKGYKKGATRVWYQGEEPYFDVFCELINDEIVWFQFTLRGKSVSWDKDRSGWQTGNTDELKINDVSFYAASKTIDNDSAIDWEFINLVKLILTTRTDQAVFIKVLALFNS</sequence>
<name>A0A0V7ZXV4_9CYAN</name>
<proteinExistence type="predicted"/>
<evidence type="ECO:0000313" key="1">
    <source>
        <dbReference type="EMBL" id="KST62499.1"/>
    </source>
</evidence>
<dbReference type="OrthoDB" id="460820at2"/>
<gene>
    <name evidence="1" type="ORF">BC008_10030</name>
    <name evidence="2" type="ORF">BC008_34985</name>
</gene>
<organism evidence="2 3">
    <name type="scientific">Mastigocoleus testarum BC008</name>
    <dbReference type="NCBI Taxonomy" id="371196"/>
    <lineage>
        <taxon>Bacteria</taxon>
        <taxon>Bacillati</taxon>
        <taxon>Cyanobacteriota</taxon>
        <taxon>Cyanophyceae</taxon>
        <taxon>Nostocales</taxon>
        <taxon>Hapalosiphonaceae</taxon>
        <taxon>Mastigocoleus</taxon>
    </lineage>
</organism>
<comment type="caution">
    <text evidence="2">The sequence shown here is derived from an EMBL/GenBank/DDBJ whole genome shotgun (WGS) entry which is preliminary data.</text>
</comment>
<dbReference type="RefSeq" id="WP_027846326.1">
    <property type="nucleotide sequence ID" value="NZ_LMTZ01000035.1"/>
</dbReference>
<dbReference type="Proteomes" id="UP000053372">
    <property type="component" value="Unassembled WGS sequence"/>
</dbReference>
<evidence type="ECO:0000313" key="3">
    <source>
        <dbReference type="Proteomes" id="UP000053372"/>
    </source>
</evidence>
<dbReference type="AlphaFoldDB" id="A0A0V7ZXV4"/>